<accession>A0A804M525</accession>
<protein>
    <submittedName>
        <fullName evidence="2">Uncharacterized protein</fullName>
    </submittedName>
</protein>
<reference evidence="3" key="1">
    <citation type="submission" date="2015-12" db="EMBL/GenBank/DDBJ databases">
        <title>Update maize B73 reference genome by single molecule sequencing technologies.</title>
        <authorList>
            <consortium name="Maize Genome Sequencing Project"/>
            <person name="Ware D."/>
        </authorList>
    </citation>
    <scope>NUCLEOTIDE SEQUENCE [LARGE SCALE GENOMIC DNA]</scope>
    <source>
        <strain evidence="3">cv. B73</strain>
    </source>
</reference>
<evidence type="ECO:0000313" key="3">
    <source>
        <dbReference type="Proteomes" id="UP000007305"/>
    </source>
</evidence>
<feature type="region of interest" description="Disordered" evidence="1">
    <location>
        <begin position="1"/>
        <end position="88"/>
    </location>
</feature>
<reference evidence="2" key="3">
    <citation type="submission" date="2021-05" db="UniProtKB">
        <authorList>
            <consortium name="EnsemblPlants"/>
        </authorList>
    </citation>
    <scope>IDENTIFICATION</scope>
    <source>
        <strain evidence="2">cv. B73</strain>
    </source>
</reference>
<evidence type="ECO:0000256" key="1">
    <source>
        <dbReference type="SAM" id="MobiDB-lite"/>
    </source>
</evidence>
<sequence>MKYKKSRDATGLGSNSDGGWQKGGGDVPPSIQLDIMEHRGAAATTGLGTGGTADSASFFESWRERTPGSSGSGRGSSGGGDGREPPEKRLALFALRRAVFEKAASDFC</sequence>
<reference evidence="2" key="2">
    <citation type="submission" date="2019-07" db="EMBL/GenBank/DDBJ databases">
        <authorList>
            <person name="Seetharam A."/>
            <person name="Woodhouse M."/>
            <person name="Cannon E."/>
        </authorList>
    </citation>
    <scope>NUCLEOTIDE SEQUENCE [LARGE SCALE GENOMIC DNA]</scope>
    <source>
        <strain evidence="2">cv. B73</strain>
    </source>
</reference>
<name>A0A804M525_MAIZE</name>
<dbReference type="AlphaFoldDB" id="A0A804M525"/>
<dbReference type="EnsemblPlants" id="Zm00001eb059700_T001">
    <property type="protein sequence ID" value="Zm00001eb059700_P001"/>
    <property type="gene ID" value="Zm00001eb059700"/>
</dbReference>
<evidence type="ECO:0000313" key="2">
    <source>
        <dbReference type="EnsemblPlants" id="Zm00001eb059700_P001"/>
    </source>
</evidence>
<organism evidence="2 3">
    <name type="scientific">Zea mays</name>
    <name type="common">Maize</name>
    <dbReference type="NCBI Taxonomy" id="4577"/>
    <lineage>
        <taxon>Eukaryota</taxon>
        <taxon>Viridiplantae</taxon>
        <taxon>Streptophyta</taxon>
        <taxon>Embryophyta</taxon>
        <taxon>Tracheophyta</taxon>
        <taxon>Spermatophyta</taxon>
        <taxon>Magnoliopsida</taxon>
        <taxon>Liliopsida</taxon>
        <taxon>Poales</taxon>
        <taxon>Poaceae</taxon>
        <taxon>PACMAD clade</taxon>
        <taxon>Panicoideae</taxon>
        <taxon>Andropogonodae</taxon>
        <taxon>Andropogoneae</taxon>
        <taxon>Tripsacinae</taxon>
        <taxon>Zea</taxon>
    </lineage>
</organism>
<dbReference type="Gramene" id="Zm00001eb059700_T001">
    <property type="protein sequence ID" value="Zm00001eb059700_P001"/>
    <property type="gene ID" value="Zm00001eb059700"/>
</dbReference>
<feature type="compositionally biased region" description="Gly residues" evidence="1">
    <location>
        <begin position="70"/>
        <end position="80"/>
    </location>
</feature>
<proteinExistence type="predicted"/>
<dbReference type="Proteomes" id="UP000007305">
    <property type="component" value="Chromosome 1"/>
</dbReference>
<keyword evidence="3" id="KW-1185">Reference proteome</keyword>
<dbReference type="InParanoid" id="A0A804M525"/>